<reference evidence="1 2" key="1">
    <citation type="journal article" date="2023" name="Plants (Basel)">
        <title>Bridging the Gap: Combining Genomics and Transcriptomics Approaches to Understand Stylosanthes scabra, an Orphan Legume from the Brazilian Caatinga.</title>
        <authorList>
            <person name="Ferreira-Neto J.R.C."/>
            <person name="da Silva M.D."/>
            <person name="Binneck E."/>
            <person name="de Melo N.F."/>
            <person name="da Silva R.H."/>
            <person name="de Melo A.L.T.M."/>
            <person name="Pandolfi V."/>
            <person name="Bustamante F.O."/>
            <person name="Brasileiro-Vidal A.C."/>
            <person name="Benko-Iseppon A.M."/>
        </authorList>
    </citation>
    <scope>NUCLEOTIDE SEQUENCE [LARGE SCALE GENOMIC DNA]</scope>
    <source>
        <tissue evidence="1">Leaves</tissue>
    </source>
</reference>
<protein>
    <submittedName>
        <fullName evidence="1">Uncharacterized protein</fullName>
    </submittedName>
</protein>
<dbReference type="EMBL" id="JASCZI010121277">
    <property type="protein sequence ID" value="MED6160967.1"/>
    <property type="molecule type" value="Genomic_DNA"/>
</dbReference>
<evidence type="ECO:0000313" key="1">
    <source>
        <dbReference type="EMBL" id="MED6160967.1"/>
    </source>
</evidence>
<evidence type="ECO:0000313" key="2">
    <source>
        <dbReference type="Proteomes" id="UP001341840"/>
    </source>
</evidence>
<proteinExistence type="predicted"/>
<accession>A0ABU6UI33</accession>
<sequence>MRAVTSSPEFRLAGRNVVVREAMFKREGNMAKKELLNRSIVAENVEPIKFGEVVRAFGPIQNTLGKIGCRDLGPRKYILSFESIEQRDMALTEPGLNNMFDEMRPY</sequence>
<organism evidence="1 2">
    <name type="scientific">Stylosanthes scabra</name>
    <dbReference type="NCBI Taxonomy" id="79078"/>
    <lineage>
        <taxon>Eukaryota</taxon>
        <taxon>Viridiplantae</taxon>
        <taxon>Streptophyta</taxon>
        <taxon>Embryophyta</taxon>
        <taxon>Tracheophyta</taxon>
        <taxon>Spermatophyta</taxon>
        <taxon>Magnoliopsida</taxon>
        <taxon>eudicotyledons</taxon>
        <taxon>Gunneridae</taxon>
        <taxon>Pentapetalae</taxon>
        <taxon>rosids</taxon>
        <taxon>fabids</taxon>
        <taxon>Fabales</taxon>
        <taxon>Fabaceae</taxon>
        <taxon>Papilionoideae</taxon>
        <taxon>50 kb inversion clade</taxon>
        <taxon>dalbergioids sensu lato</taxon>
        <taxon>Dalbergieae</taxon>
        <taxon>Pterocarpus clade</taxon>
        <taxon>Stylosanthes</taxon>
    </lineage>
</organism>
<keyword evidence="2" id="KW-1185">Reference proteome</keyword>
<comment type="caution">
    <text evidence="1">The sequence shown here is derived from an EMBL/GenBank/DDBJ whole genome shotgun (WGS) entry which is preliminary data.</text>
</comment>
<name>A0ABU6UI33_9FABA</name>
<gene>
    <name evidence="1" type="ORF">PIB30_056277</name>
</gene>
<dbReference type="Proteomes" id="UP001341840">
    <property type="component" value="Unassembled WGS sequence"/>
</dbReference>